<dbReference type="PANTHER" id="PTHR33755">
    <property type="entry name" value="TOXIN PARE1-RELATED"/>
    <property type="match status" value="1"/>
</dbReference>
<evidence type="ECO:0000256" key="2">
    <source>
        <dbReference type="ARBA" id="ARBA00022649"/>
    </source>
</evidence>
<dbReference type="RefSeq" id="WP_053249448.1">
    <property type="nucleotide sequence ID" value="NZ_LGAP01000007.1"/>
</dbReference>
<dbReference type="NCBIfam" id="TIGR02385">
    <property type="entry name" value="RelE_StbE"/>
    <property type="match status" value="1"/>
</dbReference>
<name>A0A0L8BV71_ENSAD</name>
<dbReference type="Gene3D" id="3.30.2310.20">
    <property type="entry name" value="RelE-like"/>
    <property type="match status" value="1"/>
</dbReference>
<proteinExistence type="inferred from homology"/>
<evidence type="ECO:0000313" key="3">
    <source>
        <dbReference type="EMBL" id="KOF18488.1"/>
    </source>
</evidence>
<dbReference type="EMBL" id="LGAP01000007">
    <property type="protein sequence ID" value="KOF18488.1"/>
    <property type="molecule type" value="Genomic_DNA"/>
</dbReference>
<dbReference type="PATRIC" id="fig|106592.7.peg.7072"/>
<comment type="caution">
    <text evidence="3">The sequence shown here is derived from an EMBL/GenBank/DDBJ whole genome shotgun (WGS) entry which is preliminary data.</text>
</comment>
<protein>
    <submittedName>
        <fullName evidence="3">Toxin Y4kP</fullName>
    </submittedName>
</protein>
<dbReference type="InterPro" id="IPR035093">
    <property type="entry name" value="RelE/ParE_toxin_dom_sf"/>
</dbReference>
<dbReference type="Pfam" id="PF05016">
    <property type="entry name" value="ParE_toxin"/>
    <property type="match status" value="1"/>
</dbReference>
<gene>
    <name evidence="3" type="ORF">AC244_14095</name>
</gene>
<keyword evidence="2" id="KW-1277">Toxin-antitoxin system</keyword>
<dbReference type="Proteomes" id="UP000037425">
    <property type="component" value="Unassembled WGS sequence"/>
</dbReference>
<dbReference type="InterPro" id="IPR007712">
    <property type="entry name" value="RelE/ParE_toxin"/>
</dbReference>
<organism evidence="3 4">
    <name type="scientific">Ensifer adhaerens</name>
    <name type="common">Sinorhizobium morelense</name>
    <dbReference type="NCBI Taxonomy" id="106592"/>
    <lineage>
        <taxon>Bacteria</taxon>
        <taxon>Pseudomonadati</taxon>
        <taxon>Pseudomonadota</taxon>
        <taxon>Alphaproteobacteria</taxon>
        <taxon>Hyphomicrobiales</taxon>
        <taxon>Rhizobiaceae</taxon>
        <taxon>Sinorhizobium/Ensifer group</taxon>
        <taxon>Ensifer</taxon>
    </lineage>
</organism>
<evidence type="ECO:0000256" key="1">
    <source>
        <dbReference type="ARBA" id="ARBA00006226"/>
    </source>
</evidence>
<dbReference type="InterPro" id="IPR051803">
    <property type="entry name" value="TA_system_RelE-like_toxin"/>
</dbReference>
<evidence type="ECO:0000313" key="4">
    <source>
        <dbReference type="Proteomes" id="UP000037425"/>
    </source>
</evidence>
<reference evidence="4" key="1">
    <citation type="submission" date="2015-07" db="EMBL/GenBank/DDBJ databases">
        <title>Whole genome sequence of an Ensifer adhaerens strain isolated from a cave pool in the Wind Cave National Park.</title>
        <authorList>
            <person name="Eng W.W.H."/>
            <person name="Gan H.M."/>
            <person name="Barton H.A."/>
            <person name="Savka M.A."/>
        </authorList>
    </citation>
    <scope>NUCLEOTIDE SEQUENCE [LARGE SCALE GENOMIC DNA]</scope>
    <source>
        <strain evidence="4">SD006</strain>
    </source>
</reference>
<accession>A0A0L8BV71</accession>
<comment type="similarity">
    <text evidence="1">Belongs to the RelE toxin family.</text>
</comment>
<dbReference type="PANTHER" id="PTHR33755:SF6">
    <property type="entry name" value="PLASMID STABILIZATION SYSTEM PROTEIN"/>
    <property type="match status" value="1"/>
</dbReference>
<sequence>MSRKRIRWTLRALRRLDEIGAYIEKDDPDAAARVVARIVTAVDALAEYPASGRPGRIKSTRELGLADIPYIIPYRISRDVEILTVMHAHQQWPQVL</sequence>
<dbReference type="AlphaFoldDB" id="A0A0L8BV71"/>
<dbReference type="OrthoDB" id="595470at2"/>